<reference evidence="3 4" key="1">
    <citation type="journal article" date="2011" name="Cell">
        <title>Insight into structure and assembly of the nuclear pore complex by utilizing the genome of a eukaryotic thermophile.</title>
        <authorList>
            <person name="Amlacher S."/>
            <person name="Sarges P."/>
            <person name="Flemming D."/>
            <person name="van Noort V."/>
            <person name="Kunze R."/>
            <person name="Devos D.P."/>
            <person name="Arumugam M."/>
            <person name="Bork P."/>
            <person name="Hurt E."/>
        </authorList>
    </citation>
    <scope>NUCLEOTIDE SEQUENCE [LARGE SCALE GENOMIC DNA]</scope>
    <source>
        <strain evidence="4">DSM 1495 / CBS 144.50 / IMI 039719</strain>
    </source>
</reference>
<dbReference type="eggNOG" id="ENOG502S75S">
    <property type="taxonomic scope" value="Eukaryota"/>
</dbReference>
<evidence type="ECO:0000256" key="2">
    <source>
        <dbReference type="SAM" id="Phobius"/>
    </source>
</evidence>
<keyword evidence="4" id="KW-1185">Reference proteome</keyword>
<keyword evidence="2" id="KW-0812">Transmembrane</keyword>
<keyword evidence="2" id="KW-0472">Membrane</keyword>
<sequence>MTTEAAPPQYTPGSAPPSYEKVIGKLDAAVKANPTPSAIADAISNLSDAEKESLASHDADKLDFKFDEATPGGPSSISTLDGSEASKKLVTDLQQLRQAYLNLLERSRQTAIKIAHQARYFDSVIVKVALDEMYTSETRVNIIKDFINEVEQLETDSEGIQHDFNAFTEEMAKYTGRFEGWAKEKENEVTAEIAQLREEIGDLEQKIAKIKSALIGLDIAAGAASVAIPILGLVAYATGPFAPFIIAFGAFAAVGTLASVIGLGVSLKVYQSKLEDKQERM</sequence>
<dbReference type="HOGENOM" id="CLU_990458_0_0_1"/>
<dbReference type="GeneID" id="18259839"/>
<dbReference type="Proteomes" id="UP000008066">
    <property type="component" value="Unassembled WGS sequence"/>
</dbReference>
<dbReference type="RefSeq" id="XP_006696121.1">
    <property type="nucleotide sequence ID" value="XM_006696058.1"/>
</dbReference>
<accession>G0SCQ0</accession>
<feature type="transmembrane region" description="Helical" evidence="2">
    <location>
        <begin position="244"/>
        <end position="270"/>
    </location>
</feature>
<keyword evidence="2" id="KW-1133">Transmembrane helix</keyword>
<feature type="transmembrane region" description="Helical" evidence="2">
    <location>
        <begin position="213"/>
        <end position="238"/>
    </location>
</feature>
<dbReference type="AlphaFoldDB" id="G0SCQ0"/>
<feature type="coiled-coil region" evidence="1">
    <location>
        <begin position="143"/>
        <end position="213"/>
    </location>
</feature>
<proteinExistence type="predicted"/>
<dbReference type="OrthoDB" id="4961018at2759"/>
<protein>
    <submittedName>
        <fullName evidence="3">Uncharacterized protein</fullName>
    </submittedName>
</protein>
<keyword evidence="1" id="KW-0175">Coiled coil</keyword>
<dbReference type="EMBL" id="GL988045">
    <property type="protein sequence ID" value="EGS19176.1"/>
    <property type="molecule type" value="Genomic_DNA"/>
</dbReference>
<dbReference type="Gene3D" id="1.20.1170.10">
    <property type="match status" value="1"/>
</dbReference>
<name>G0SCQ0_CHATD</name>
<organism evidence="4">
    <name type="scientific">Chaetomium thermophilum (strain DSM 1495 / CBS 144.50 / IMI 039719)</name>
    <name type="common">Thermochaetoides thermophila</name>
    <dbReference type="NCBI Taxonomy" id="759272"/>
    <lineage>
        <taxon>Eukaryota</taxon>
        <taxon>Fungi</taxon>
        <taxon>Dikarya</taxon>
        <taxon>Ascomycota</taxon>
        <taxon>Pezizomycotina</taxon>
        <taxon>Sordariomycetes</taxon>
        <taxon>Sordariomycetidae</taxon>
        <taxon>Sordariales</taxon>
        <taxon>Chaetomiaceae</taxon>
        <taxon>Thermochaetoides</taxon>
    </lineage>
</organism>
<evidence type="ECO:0000313" key="3">
    <source>
        <dbReference type="EMBL" id="EGS19176.1"/>
    </source>
</evidence>
<gene>
    <name evidence="3" type="ORF">CTHT_0058010</name>
</gene>
<evidence type="ECO:0000256" key="1">
    <source>
        <dbReference type="SAM" id="Coils"/>
    </source>
</evidence>
<dbReference type="SUPFAM" id="SSF58100">
    <property type="entry name" value="Bacterial hemolysins"/>
    <property type="match status" value="1"/>
</dbReference>
<dbReference type="KEGG" id="cthr:CTHT_0058010"/>
<evidence type="ECO:0000313" key="4">
    <source>
        <dbReference type="Proteomes" id="UP000008066"/>
    </source>
</evidence>